<organism evidence="1 2">
    <name type="scientific">Acaulospora morrowiae</name>
    <dbReference type="NCBI Taxonomy" id="94023"/>
    <lineage>
        <taxon>Eukaryota</taxon>
        <taxon>Fungi</taxon>
        <taxon>Fungi incertae sedis</taxon>
        <taxon>Mucoromycota</taxon>
        <taxon>Glomeromycotina</taxon>
        <taxon>Glomeromycetes</taxon>
        <taxon>Diversisporales</taxon>
        <taxon>Acaulosporaceae</taxon>
        <taxon>Acaulospora</taxon>
    </lineage>
</organism>
<dbReference type="Proteomes" id="UP000789342">
    <property type="component" value="Unassembled WGS sequence"/>
</dbReference>
<proteinExistence type="predicted"/>
<gene>
    <name evidence="1" type="ORF">AMORRO_LOCUS304</name>
</gene>
<accession>A0A9N8V3E4</accession>
<keyword evidence="2" id="KW-1185">Reference proteome</keyword>
<protein>
    <submittedName>
        <fullName evidence="1">3560_t:CDS:1</fullName>
    </submittedName>
</protein>
<evidence type="ECO:0000313" key="2">
    <source>
        <dbReference type="Proteomes" id="UP000789342"/>
    </source>
</evidence>
<dbReference type="EMBL" id="CAJVPV010000077">
    <property type="protein sequence ID" value="CAG8441296.1"/>
    <property type="molecule type" value="Genomic_DNA"/>
</dbReference>
<dbReference type="OrthoDB" id="2439417at2759"/>
<reference evidence="1" key="1">
    <citation type="submission" date="2021-06" db="EMBL/GenBank/DDBJ databases">
        <authorList>
            <person name="Kallberg Y."/>
            <person name="Tangrot J."/>
            <person name="Rosling A."/>
        </authorList>
    </citation>
    <scope>NUCLEOTIDE SEQUENCE</scope>
    <source>
        <strain evidence="1">CL551</strain>
    </source>
</reference>
<evidence type="ECO:0000313" key="1">
    <source>
        <dbReference type="EMBL" id="CAG8441296.1"/>
    </source>
</evidence>
<sequence length="280" mass="32542">MGRPTKRTQLCRKLANKKKKSKSFNNTVFHNYSVNNDFTDYFTDITEESSNESEVEDWNDDQLNEEAEDLFKKNGQTLLNYFNNIPSTSANISKKKSYDSEQLKKAIFDINNIKLDKEISPGQKLRIEAIKYYLQLQQNGQGKVNASLIIAQLFNRGEWFAKCVRSWGNTFINFRTIPKSKRGQHFHIRNILNDENVHSKMISFLREHKFDITPHQVCEYFSNDIAPSLGLKGPQAEFVVKKYKSHRTVPDTILKEFDSEFKDQAESQEFPPNILPSSLL</sequence>
<comment type="caution">
    <text evidence="1">The sequence shown here is derived from an EMBL/GenBank/DDBJ whole genome shotgun (WGS) entry which is preliminary data.</text>
</comment>
<name>A0A9N8V3E4_9GLOM</name>
<dbReference type="AlphaFoldDB" id="A0A9N8V3E4"/>